<feature type="transmembrane region" description="Helical" evidence="3">
    <location>
        <begin position="552"/>
        <end position="573"/>
    </location>
</feature>
<keyword evidence="3" id="KW-0812">Transmembrane</keyword>
<dbReference type="Gene3D" id="1.20.120.20">
    <property type="entry name" value="Apolipoprotein"/>
    <property type="match status" value="1"/>
</dbReference>
<protein>
    <submittedName>
        <fullName evidence="5">Tail tape measure protein</fullName>
    </submittedName>
</protein>
<organism evidence="5">
    <name type="scientific">Siphoviridae sp. ct45W1</name>
    <dbReference type="NCBI Taxonomy" id="2823562"/>
    <lineage>
        <taxon>Viruses</taxon>
        <taxon>Duplodnaviria</taxon>
        <taxon>Heunggongvirae</taxon>
        <taxon>Uroviricota</taxon>
        <taxon>Caudoviricetes</taxon>
    </lineage>
</organism>
<dbReference type="PANTHER" id="PTHR37813:SF1">
    <property type="entry name" value="FELS-2 PROPHAGE PROTEIN"/>
    <property type="match status" value="1"/>
</dbReference>
<dbReference type="InterPro" id="IPR010090">
    <property type="entry name" value="Phage_tape_meas"/>
</dbReference>
<reference evidence="5" key="1">
    <citation type="journal article" date="2021" name="Proc. Natl. Acad. Sci. U.S.A.">
        <title>A Catalog of Tens of Thousands of Viruses from Human Metagenomes Reveals Hidden Associations with Chronic Diseases.</title>
        <authorList>
            <person name="Tisza M.J."/>
            <person name="Buck C.B."/>
        </authorList>
    </citation>
    <scope>NUCLEOTIDE SEQUENCE</scope>
    <source>
        <strain evidence="5">Ct45W1</strain>
    </source>
</reference>
<accession>A0A8S5L6T2</accession>
<feature type="transmembrane region" description="Helical" evidence="3">
    <location>
        <begin position="585"/>
        <end position="603"/>
    </location>
</feature>
<dbReference type="Pfam" id="PF10145">
    <property type="entry name" value="PhageMin_Tail"/>
    <property type="match status" value="1"/>
</dbReference>
<feature type="transmembrane region" description="Helical" evidence="3">
    <location>
        <begin position="451"/>
        <end position="473"/>
    </location>
</feature>
<proteinExistence type="predicted"/>
<evidence type="ECO:0000313" key="5">
    <source>
        <dbReference type="EMBL" id="DAD65622.1"/>
    </source>
</evidence>
<feature type="transmembrane region" description="Helical" evidence="3">
    <location>
        <begin position="520"/>
        <end position="540"/>
    </location>
</feature>
<keyword evidence="3" id="KW-0472">Membrane</keyword>
<evidence type="ECO:0000256" key="2">
    <source>
        <dbReference type="ARBA" id="ARBA00022612"/>
    </source>
</evidence>
<feature type="transmembrane region" description="Helical" evidence="3">
    <location>
        <begin position="421"/>
        <end position="445"/>
    </location>
</feature>
<evidence type="ECO:0000256" key="3">
    <source>
        <dbReference type="SAM" id="Phobius"/>
    </source>
</evidence>
<feature type="transmembrane region" description="Helical" evidence="3">
    <location>
        <begin position="393"/>
        <end position="414"/>
    </location>
</feature>
<evidence type="ECO:0000259" key="4">
    <source>
        <dbReference type="Pfam" id="PF10145"/>
    </source>
</evidence>
<name>A0A8S5L6T2_9CAUD</name>
<keyword evidence="2" id="KW-1188">Viral release from host cell</keyword>
<dbReference type="GO" id="GO:0098003">
    <property type="term" value="P:viral tail assembly"/>
    <property type="evidence" value="ECO:0007669"/>
    <property type="project" value="UniProtKB-KW"/>
</dbReference>
<keyword evidence="3" id="KW-1133">Transmembrane helix</keyword>
<dbReference type="EMBL" id="BK014646">
    <property type="protein sequence ID" value="DAD65622.1"/>
    <property type="molecule type" value="Genomic_DNA"/>
</dbReference>
<keyword evidence="1" id="KW-1245">Viral tail assembly</keyword>
<dbReference type="PANTHER" id="PTHR37813">
    <property type="entry name" value="FELS-2 PROPHAGE PROTEIN"/>
    <property type="match status" value="1"/>
</dbReference>
<feature type="transmembrane region" description="Helical" evidence="3">
    <location>
        <begin position="615"/>
        <end position="634"/>
    </location>
</feature>
<sequence>MADGPKLATAYYELIAAAPGAEKQIADIVLPPAKKAGEEAGAAAGDAIGAGGAAGGAKFGGEFGSSLKGAINPGLIAAALGAAALGVGKVLYDIGDEFDQMSDTIRVGTGATGAALEGLEKSAQKVATTVPTTFQDAGTTVADLNTRLGLTGTELETVASQVIAAGNLFGEKLDVGKLTASFQAFNVPLDQTSEMMDRLFQVSQATGVGMNDLAAETAKAGPTVQQLGFSFGDAVSLIGSLDKAGLSTEKTLSSMTQGLVNLAKGGEAPKDAFNRTVGEIQNFLAAGNEAAALTTAGKIFGTEGAPQFLSALKSGTFDLNTLQQSIGATGDTILKAQEDTLDGPEKFQIAVNKVKLALEPMATTVFDKVAEALDWITPKMGAFIAWAQENPELIKGIAIALGVLSAAIFVAAAAQWVMNSALLASPITWIIIGIGAIIAAIVLLIANWDSVWPVLVGAWDAIVAAWDVAWEWIKGFFSGLWESVTTFVAGIPEAIMNFLSGAWDTISGFFTWMWDGLVNFITGIPDMIMNGLGTLWDLLGQTWAAAWEAIKAILYGALVGLLFILIGIPQIAWKFLTELWNDLPAIWAAVWNGITTFFSNVWNGLVNTVKSMGSAAVNFAVSMWNAIPGLWNSIWSGIKSFFTNTWNGLLSTASSIGSSIVSFISNLWNSIPGLWNSAWNGIKNLVTSAMTGMWNGVKEIGSSMLDWFRNLPQNIINMFSNAGSWLVNAGKNIINGFLNGLKSAFNQVQDWVGGIGDWIAEHKGPRAYDLRLLVPAGGWIMDGLQTGLKGAMPELERTMRDITNGIKVGFEDPAARTAWKVSRGFNPDVELGATTPGGVAPTINITNHYPQKQEDWKTRNDVAQGIALALS</sequence>
<feature type="domain" description="Phage tail tape measure protein" evidence="4">
    <location>
        <begin position="121"/>
        <end position="321"/>
    </location>
</feature>
<dbReference type="NCBIfam" id="TIGR01760">
    <property type="entry name" value="tape_meas_TP901"/>
    <property type="match status" value="1"/>
</dbReference>
<evidence type="ECO:0000256" key="1">
    <source>
        <dbReference type="ARBA" id="ARBA00022465"/>
    </source>
</evidence>